<reference evidence="3 4" key="1">
    <citation type="submission" date="2020-05" db="EMBL/GenBank/DDBJ databases">
        <title>Erythrobacter mangrovi sp. nov., isolated from rhizosphere soil of mangrove plant (Kandelia candel).</title>
        <authorList>
            <person name="Ye Y.H."/>
        </authorList>
    </citation>
    <scope>NUCLEOTIDE SEQUENCE [LARGE SCALE GENOMIC DNA]</scope>
    <source>
        <strain evidence="3 4">EB310</strain>
    </source>
</reference>
<keyword evidence="2" id="KW-0472">Membrane</keyword>
<name>A0A7D3Y1C7_9SPHN</name>
<evidence type="ECO:0000313" key="3">
    <source>
        <dbReference type="EMBL" id="QKG72372.1"/>
    </source>
</evidence>
<feature type="compositionally biased region" description="Pro residues" evidence="1">
    <location>
        <begin position="108"/>
        <end position="122"/>
    </location>
</feature>
<keyword evidence="2" id="KW-1133">Transmembrane helix</keyword>
<dbReference type="RefSeq" id="WP_173215572.1">
    <property type="nucleotide sequence ID" value="NZ_CP053921.1"/>
</dbReference>
<protein>
    <recommendedName>
        <fullName evidence="5">Energy transducer TonB</fullName>
    </recommendedName>
</protein>
<keyword evidence="4" id="KW-1185">Reference proteome</keyword>
<evidence type="ECO:0000256" key="2">
    <source>
        <dbReference type="SAM" id="Phobius"/>
    </source>
</evidence>
<proteinExistence type="predicted"/>
<accession>A0A7D3Y1C7</accession>
<dbReference type="Proteomes" id="UP000504693">
    <property type="component" value="Chromosome"/>
</dbReference>
<feature type="region of interest" description="Disordered" evidence="1">
    <location>
        <begin position="76"/>
        <end position="125"/>
    </location>
</feature>
<evidence type="ECO:0008006" key="5">
    <source>
        <dbReference type="Google" id="ProtNLM"/>
    </source>
</evidence>
<evidence type="ECO:0000313" key="4">
    <source>
        <dbReference type="Proteomes" id="UP000504693"/>
    </source>
</evidence>
<sequence length="272" mass="28950">MSLLQRIAEFRSSGGAPSRVAWSELPPETRQRVIGIALAVLFEALLIALLLSLGAAKPQGEPDNESLVTFAASDVNDAPEPAEEPDKAPKDAAAQPQPRPEPPREPPETPQIPTPEKQPPALIPVSPDTMRQLDIARVPPAKPAQAAGPVGPADTARSGDSQRIAGSGPNGEPLYAARWYREPTHDELAGYLSTASGPGWGLINCQTAPKFRVENCVLVGESPQGSGIGRAVLAAAWQFKVRPPQIGGRPQVGQWVRIRIDYTISRTPPPGY</sequence>
<evidence type="ECO:0000256" key="1">
    <source>
        <dbReference type="SAM" id="MobiDB-lite"/>
    </source>
</evidence>
<feature type="transmembrane region" description="Helical" evidence="2">
    <location>
        <begin position="33"/>
        <end position="56"/>
    </location>
</feature>
<dbReference type="AlphaFoldDB" id="A0A7D3Y1C7"/>
<feature type="region of interest" description="Disordered" evidence="1">
    <location>
        <begin position="139"/>
        <end position="172"/>
    </location>
</feature>
<dbReference type="KEGG" id="emv:HQR01_13910"/>
<dbReference type="EMBL" id="CP053921">
    <property type="protein sequence ID" value="QKG72372.1"/>
    <property type="molecule type" value="Genomic_DNA"/>
</dbReference>
<keyword evidence="2" id="KW-0812">Transmembrane</keyword>
<gene>
    <name evidence="3" type="ORF">HQR01_13910</name>
</gene>
<organism evidence="3 4">
    <name type="scientific">Erythrobacter mangrovi</name>
    <dbReference type="NCBI Taxonomy" id="2739433"/>
    <lineage>
        <taxon>Bacteria</taxon>
        <taxon>Pseudomonadati</taxon>
        <taxon>Pseudomonadota</taxon>
        <taxon>Alphaproteobacteria</taxon>
        <taxon>Sphingomonadales</taxon>
        <taxon>Erythrobacteraceae</taxon>
        <taxon>Erythrobacter/Porphyrobacter group</taxon>
        <taxon>Erythrobacter</taxon>
    </lineage>
</organism>